<sequence>MLIFMKNANENLLALAPRTTAASLDETFRKLSKRVRDDPHLSFAFCISMNLRDRKWRHLTTTIAN</sequence>
<proteinExistence type="predicted"/>
<protein>
    <submittedName>
        <fullName evidence="1">Uncharacterized protein</fullName>
    </submittedName>
</protein>
<evidence type="ECO:0000313" key="2">
    <source>
        <dbReference type="Proteomes" id="UP000014500"/>
    </source>
</evidence>
<dbReference type="AlphaFoldDB" id="T1JHB4"/>
<reference evidence="2" key="1">
    <citation type="submission" date="2011-05" db="EMBL/GenBank/DDBJ databases">
        <authorList>
            <person name="Richards S.R."/>
            <person name="Qu J."/>
            <person name="Jiang H."/>
            <person name="Jhangiani S.N."/>
            <person name="Agravi P."/>
            <person name="Goodspeed R."/>
            <person name="Gross S."/>
            <person name="Mandapat C."/>
            <person name="Jackson L."/>
            <person name="Mathew T."/>
            <person name="Pu L."/>
            <person name="Thornton R."/>
            <person name="Saada N."/>
            <person name="Wilczek-Boney K.B."/>
            <person name="Lee S."/>
            <person name="Kovar C."/>
            <person name="Wu Y."/>
            <person name="Scherer S.E."/>
            <person name="Worley K.C."/>
            <person name="Muzny D.M."/>
            <person name="Gibbs R."/>
        </authorList>
    </citation>
    <scope>NUCLEOTIDE SEQUENCE</scope>
    <source>
        <strain evidence="2">Brora</strain>
    </source>
</reference>
<name>T1JHB4_STRMM</name>
<dbReference type="EMBL" id="JH431661">
    <property type="status" value="NOT_ANNOTATED_CDS"/>
    <property type="molecule type" value="Genomic_DNA"/>
</dbReference>
<organism evidence="1 2">
    <name type="scientific">Strigamia maritima</name>
    <name type="common">European centipede</name>
    <name type="synonym">Geophilus maritimus</name>
    <dbReference type="NCBI Taxonomy" id="126957"/>
    <lineage>
        <taxon>Eukaryota</taxon>
        <taxon>Metazoa</taxon>
        <taxon>Ecdysozoa</taxon>
        <taxon>Arthropoda</taxon>
        <taxon>Myriapoda</taxon>
        <taxon>Chilopoda</taxon>
        <taxon>Pleurostigmophora</taxon>
        <taxon>Geophilomorpha</taxon>
        <taxon>Linotaeniidae</taxon>
        <taxon>Strigamia</taxon>
    </lineage>
</organism>
<accession>T1JHB4</accession>
<keyword evidence="2" id="KW-1185">Reference proteome</keyword>
<dbReference type="Proteomes" id="UP000014500">
    <property type="component" value="Unassembled WGS sequence"/>
</dbReference>
<dbReference type="EnsemblMetazoa" id="SMAR013245-RA">
    <property type="protein sequence ID" value="SMAR013245-PA"/>
    <property type="gene ID" value="SMAR013245"/>
</dbReference>
<evidence type="ECO:0000313" key="1">
    <source>
        <dbReference type="EnsemblMetazoa" id="SMAR013245-PA"/>
    </source>
</evidence>
<reference evidence="1" key="2">
    <citation type="submission" date="2015-02" db="UniProtKB">
        <authorList>
            <consortium name="EnsemblMetazoa"/>
        </authorList>
    </citation>
    <scope>IDENTIFICATION</scope>
</reference>
<dbReference type="HOGENOM" id="CLU_2852506_0_0_1"/>